<proteinExistence type="predicted"/>
<dbReference type="RefSeq" id="WP_270683451.1">
    <property type="nucleotide sequence ID" value="NZ_JAQFWQ010000005.1"/>
</dbReference>
<protein>
    <submittedName>
        <fullName evidence="2">DUF397 domain-containing protein</fullName>
    </submittedName>
</protein>
<evidence type="ECO:0000313" key="3">
    <source>
        <dbReference type="Proteomes" id="UP001527866"/>
    </source>
</evidence>
<organism evidence="2 3">
    <name type="scientific">Nocardiopsis endophytica</name>
    <dbReference type="NCBI Taxonomy" id="3018445"/>
    <lineage>
        <taxon>Bacteria</taxon>
        <taxon>Bacillati</taxon>
        <taxon>Actinomycetota</taxon>
        <taxon>Actinomycetes</taxon>
        <taxon>Streptosporangiales</taxon>
        <taxon>Nocardiopsidaceae</taxon>
        <taxon>Nocardiopsis</taxon>
    </lineage>
</organism>
<keyword evidence="3" id="KW-1185">Reference proteome</keyword>
<evidence type="ECO:0000313" key="2">
    <source>
        <dbReference type="EMBL" id="MDA2809544.1"/>
    </source>
</evidence>
<dbReference type="EMBL" id="JAQFWQ010000005">
    <property type="protein sequence ID" value="MDA2809544.1"/>
    <property type="molecule type" value="Genomic_DNA"/>
</dbReference>
<dbReference type="InterPro" id="IPR007278">
    <property type="entry name" value="DUF397"/>
</dbReference>
<reference evidence="2 3" key="1">
    <citation type="submission" date="2023-01" db="EMBL/GenBank/DDBJ databases">
        <title>Draft genome sequence of Nocardiopsis sp. RSe5-2 isolated from halophytes.</title>
        <authorList>
            <person name="Duangmal K."/>
            <person name="Chantavorakit T."/>
        </authorList>
    </citation>
    <scope>NUCLEOTIDE SEQUENCE [LARGE SCALE GENOMIC DNA]</scope>
    <source>
        <strain evidence="2 3">RSe5-2</strain>
    </source>
</reference>
<dbReference type="Proteomes" id="UP001527866">
    <property type="component" value="Unassembled WGS sequence"/>
</dbReference>
<name>A0ABT4TXY9_9ACTN</name>
<sequence>MTENPFTDSEFFKSGGSGDKGCVEAAITRRVPDRVGLRDSKNPQGAVLILRPGEWAAFIRHAGRGL</sequence>
<comment type="caution">
    <text evidence="2">The sequence shown here is derived from an EMBL/GenBank/DDBJ whole genome shotgun (WGS) entry which is preliminary data.</text>
</comment>
<dbReference type="Pfam" id="PF04149">
    <property type="entry name" value="DUF397"/>
    <property type="match status" value="1"/>
</dbReference>
<feature type="domain" description="DUF397" evidence="1">
    <location>
        <begin position="11"/>
        <end position="62"/>
    </location>
</feature>
<gene>
    <name evidence="2" type="ORF">O4J56_02730</name>
</gene>
<accession>A0ABT4TXY9</accession>
<evidence type="ECO:0000259" key="1">
    <source>
        <dbReference type="Pfam" id="PF04149"/>
    </source>
</evidence>